<dbReference type="Proteomes" id="UP000789342">
    <property type="component" value="Unassembled WGS sequence"/>
</dbReference>
<dbReference type="Gene3D" id="3.40.50.300">
    <property type="entry name" value="P-loop containing nucleotide triphosphate hydrolases"/>
    <property type="match status" value="1"/>
</dbReference>
<keyword evidence="8" id="KW-0539">Nucleus</keyword>
<gene>
    <name evidence="9" type="ORF">AMORRO_LOCUS15843</name>
</gene>
<comment type="subcellular location">
    <subcellularLocation>
        <location evidence="2">Cytoplasm</location>
    </subcellularLocation>
    <subcellularLocation>
        <location evidence="1">Nucleus</location>
    </subcellularLocation>
</comment>
<dbReference type="AlphaFoldDB" id="A0A9N9J2Y1"/>
<feature type="non-terminal residue" evidence="9">
    <location>
        <position position="1"/>
    </location>
</feature>
<evidence type="ECO:0000256" key="7">
    <source>
        <dbReference type="ARBA" id="ARBA00022694"/>
    </source>
</evidence>
<name>A0A9N9J2Y1_9GLOM</name>
<dbReference type="InterPro" id="IPR008728">
    <property type="entry name" value="Elongator_complex_protein_4"/>
</dbReference>
<dbReference type="CDD" id="cd19494">
    <property type="entry name" value="Elp4"/>
    <property type="match status" value="1"/>
</dbReference>
<sequence length="324" mass="36029">DRYTEYSKLLLKYYLSQGIASGHHVLFASAEEDPINFIKGLPWIADNESDSLDGVADDGKLLEEKMTIAWRYKNMKKFESGIKSSNSNIVTSSVLHHKQIPVGSGLGNNQKLESAFNHVFDLTKLIPQSTIESAQMTLVDVNTWNDNEDPYNRLLSKIHQVIDEKHFRSSVSPPAGVERNAMRIGIHSIASPSWRSKSPHDLFRFFHALRGLLRISCSSAVITIPAHLYDSSLFIRRIEHMSDSVIELESFAGSPSAANSVYSATYHGLFHVYKLPTINSLLSSSAKLSILSGGGGNNLGFKLRRKKFSIETFHLPPEGGVGER</sequence>
<evidence type="ECO:0000313" key="10">
    <source>
        <dbReference type="Proteomes" id="UP000789342"/>
    </source>
</evidence>
<evidence type="ECO:0000256" key="1">
    <source>
        <dbReference type="ARBA" id="ARBA00004123"/>
    </source>
</evidence>
<evidence type="ECO:0000256" key="6">
    <source>
        <dbReference type="ARBA" id="ARBA00022490"/>
    </source>
</evidence>
<accession>A0A9N9J2Y1</accession>
<dbReference type="OrthoDB" id="289162at2759"/>
<reference evidence="9" key="1">
    <citation type="submission" date="2021-06" db="EMBL/GenBank/DDBJ databases">
        <authorList>
            <person name="Kallberg Y."/>
            <person name="Tangrot J."/>
            <person name="Rosling A."/>
        </authorList>
    </citation>
    <scope>NUCLEOTIDE SEQUENCE</scope>
    <source>
        <strain evidence="9">CL551</strain>
    </source>
</reference>
<dbReference type="Pfam" id="PF05625">
    <property type="entry name" value="PAXNEB"/>
    <property type="match status" value="1"/>
</dbReference>
<dbReference type="GO" id="GO:0005737">
    <property type="term" value="C:cytoplasm"/>
    <property type="evidence" value="ECO:0007669"/>
    <property type="project" value="UniProtKB-SubCell"/>
</dbReference>
<evidence type="ECO:0000313" key="9">
    <source>
        <dbReference type="EMBL" id="CAG8759994.1"/>
    </source>
</evidence>
<proteinExistence type="inferred from homology"/>
<evidence type="ECO:0000256" key="4">
    <source>
        <dbReference type="ARBA" id="ARBA00007573"/>
    </source>
</evidence>
<comment type="similarity">
    <text evidence="4">Belongs to the ELP4 family.</text>
</comment>
<organism evidence="9 10">
    <name type="scientific">Acaulospora morrowiae</name>
    <dbReference type="NCBI Taxonomy" id="94023"/>
    <lineage>
        <taxon>Eukaryota</taxon>
        <taxon>Fungi</taxon>
        <taxon>Fungi incertae sedis</taxon>
        <taxon>Mucoromycota</taxon>
        <taxon>Glomeromycotina</taxon>
        <taxon>Glomeromycetes</taxon>
        <taxon>Diversisporales</taxon>
        <taxon>Acaulosporaceae</taxon>
        <taxon>Acaulospora</taxon>
    </lineage>
</organism>
<comment type="pathway">
    <text evidence="3">tRNA modification; 5-methoxycarbonylmethyl-2-thiouridine-tRNA biosynthesis.</text>
</comment>
<dbReference type="GO" id="GO:0033588">
    <property type="term" value="C:elongator holoenzyme complex"/>
    <property type="evidence" value="ECO:0007669"/>
    <property type="project" value="InterPro"/>
</dbReference>
<keyword evidence="10" id="KW-1185">Reference proteome</keyword>
<dbReference type="GO" id="GO:0002098">
    <property type="term" value="P:tRNA wobble uridine modification"/>
    <property type="evidence" value="ECO:0007669"/>
    <property type="project" value="InterPro"/>
</dbReference>
<evidence type="ECO:0000256" key="8">
    <source>
        <dbReference type="ARBA" id="ARBA00023242"/>
    </source>
</evidence>
<dbReference type="EMBL" id="CAJVPV010040279">
    <property type="protein sequence ID" value="CAG8759994.1"/>
    <property type="molecule type" value="Genomic_DNA"/>
</dbReference>
<dbReference type="GO" id="GO:0008023">
    <property type="term" value="C:transcription elongation factor complex"/>
    <property type="evidence" value="ECO:0007669"/>
    <property type="project" value="TreeGrafter"/>
</dbReference>
<keyword evidence="6" id="KW-0963">Cytoplasm</keyword>
<dbReference type="PANTHER" id="PTHR12896">
    <property type="entry name" value="PAX6 NEIGHBOR PROTEIN PAXNEB"/>
    <property type="match status" value="1"/>
</dbReference>
<evidence type="ECO:0000256" key="5">
    <source>
        <dbReference type="ARBA" id="ARBA00020265"/>
    </source>
</evidence>
<keyword evidence="7" id="KW-0819">tRNA processing</keyword>
<evidence type="ECO:0000256" key="2">
    <source>
        <dbReference type="ARBA" id="ARBA00004496"/>
    </source>
</evidence>
<dbReference type="InterPro" id="IPR027417">
    <property type="entry name" value="P-loop_NTPase"/>
</dbReference>
<feature type="non-terminal residue" evidence="9">
    <location>
        <position position="324"/>
    </location>
</feature>
<evidence type="ECO:0000256" key="3">
    <source>
        <dbReference type="ARBA" id="ARBA00005043"/>
    </source>
</evidence>
<dbReference type="PANTHER" id="PTHR12896:SF1">
    <property type="entry name" value="ELONGATOR COMPLEX PROTEIN 4"/>
    <property type="match status" value="1"/>
</dbReference>
<protein>
    <recommendedName>
        <fullName evidence="5">Elongator complex protein 4</fullName>
    </recommendedName>
</protein>
<comment type="caution">
    <text evidence="9">The sequence shown here is derived from an EMBL/GenBank/DDBJ whole genome shotgun (WGS) entry which is preliminary data.</text>
</comment>